<proteinExistence type="predicted"/>
<dbReference type="AlphaFoldDB" id="A0A1I3BJ73"/>
<dbReference type="RefSeq" id="WP_092091575.1">
    <property type="nucleotide sequence ID" value="NZ_FOQE01000007.1"/>
</dbReference>
<accession>A0A1I3BJ73</accession>
<dbReference type="OrthoDB" id="2339462at2"/>
<sequence length="226" mass="26484">MPQSFYLCKTNSKMDEMELKLSAQITLQDEKSIGFTEGEPLTTTSKVENIHIGKSLIRVFNVHHELVVKQSGKVFEQNFSYYMDPHNFKMYYDKRKKMFFLQVNKKVAVDFLDIMEETIPSFSYEPLKIELKKVASKINNIKGAWLTTKRHGINVSAFYGEKVNSDAEVLDLIKKGKAKYINFYYTFEDESFYMGIGKEGNMVVYADKLTEEKRLELLYQVYRDLF</sequence>
<evidence type="ECO:0000313" key="2">
    <source>
        <dbReference type="Proteomes" id="UP000198668"/>
    </source>
</evidence>
<evidence type="ECO:0000313" key="1">
    <source>
        <dbReference type="EMBL" id="SFH62328.1"/>
    </source>
</evidence>
<dbReference type="Proteomes" id="UP000198668">
    <property type="component" value="Unassembled WGS sequence"/>
</dbReference>
<dbReference type="EMBL" id="FOQE01000007">
    <property type="protein sequence ID" value="SFH62328.1"/>
    <property type="molecule type" value="Genomic_DNA"/>
</dbReference>
<reference evidence="1 2" key="1">
    <citation type="submission" date="2016-10" db="EMBL/GenBank/DDBJ databases">
        <authorList>
            <person name="de Groot N.N."/>
        </authorList>
    </citation>
    <scope>NUCLEOTIDE SEQUENCE [LARGE SCALE GENOMIC DNA]</scope>
    <source>
        <strain evidence="1 2">DSM 27630</strain>
    </source>
</reference>
<gene>
    <name evidence="1" type="ORF">SAMN04489868_10717</name>
</gene>
<keyword evidence="2" id="KW-1185">Reference proteome</keyword>
<organism evidence="1 2">
    <name type="scientific">Pisciglobus halotolerans</name>
    <dbReference type="NCBI Taxonomy" id="745365"/>
    <lineage>
        <taxon>Bacteria</taxon>
        <taxon>Bacillati</taxon>
        <taxon>Bacillota</taxon>
        <taxon>Bacilli</taxon>
        <taxon>Lactobacillales</taxon>
        <taxon>Carnobacteriaceae</taxon>
    </lineage>
</organism>
<protein>
    <submittedName>
        <fullName evidence="1">Uncharacterized protein</fullName>
    </submittedName>
</protein>
<name>A0A1I3BJ73_9LACT</name>